<sequence>MESETLVGRITMGLYASGARIGELKMGGIRNNVLNLSDNLSDAGGQKVVECERKPPMFSREDAYNLSRPYPLAEPFGTLILGGIIAVDNAFFARSQASLF</sequence>
<reference evidence="2" key="1">
    <citation type="journal article" date="2019" name="Int. J. Syst. Evol. Microbiol.">
        <title>The Global Catalogue of Microorganisms (GCM) 10K type strain sequencing project: providing services to taxonomists for standard genome sequencing and annotation.</title>
        <authorList>
            <consortium name="The Broad Institute Genomics Platform"/>
            <consortium name="The Broad Institute Genome Sequencing Center for Infectious Disease"/>
            <person name="Wu L."/>
            <person name="Ma J."/>
        </authorList>
    </citation>
    <scope>NUCLEOTIDE SEQUENCE [LARGE SCALE GENOMIC DNA]</scope>
    <source>
        <strain evidence="2">JCM 13022</strain>
    </source>
</reference>
<accession>A0ABP4FVS2</accession>
<name>A0ABP4FVS2_9PSEU</name>
<proteinExistence type="predicted"/>
<organism evidence="1 2">
    <name type="scientific">Prauserella alba</name>
    <dbReference type="NCBI Taxonomy" id="176898"/>
    <lineage>
        <taxon>Bacteria</taxon>
        <taxon>Bacillati</taxon>
        <taxon>Actinomycetota</taxon>
        <taxon>Actinomycetes</taxon>
        <taxon>Pseudonocardiales</taxon>
        <taxon>Pseudonocardiaceae</taxon>
        <taxon>Prauserella</taxon>
    </lineage>
</organism>
<keyword evidence="2" id="KW-1185">Reference proteome</keyword>
<gene>
    <name evidence="1" type="ORF">GCM10009675_20660</name>
</gene>
<dbReference type="RefSeq" id="WP_253853137.1">
    <property type="nucleotide sequence ID" value="NZ_BAAALM010000007.1"/>
</dbReference>
<dbReference type="EMBL" id="BAAALM010000007">
    <property type="protein sequence ID" value="GAA1203113.1"/>
    <property type="molecule type" value="Genomic_DNA"/>
</dbReference>
<comment type="caution">
    <text evidence="1">The sequence shown here is derived from an EMBL/GenBank/DDBJ whole genome shotgun (WGS) entry which is preliminary data.</text>
</comment>
<evidence type="ECO:0000313" key="1">
    <source>
        <dbReference type="EMBL" id="GAA1203113.1"/>
    </source>
</evidence>
<protein>
    <submittedName>
        <fullName evidence="1">Uncharacterized protein</fullName>
    </submittedName>
</protein>
<dbReference type="Proteomes" id="UP001500467">
    <property type="component" value="Unassembled WGS sequence"/>
</dbReference>
<evidence type="ECO:0000313" key="2">
    <source>
        <dbReference type="Proteomes" id="UP001500467"/>
    </source>
</evidence>